<evidence type="ECO:0000313" key="1">
    <source>
        <dbReference type="EMBL" id="VDN25310.1"/>
    </source>
</evidence>
<name>A0A3P7MG52_CYLGO</name>
<evidence type="ECO:0000313" key="2">
    <source>
        <dbReference type="Proteomes" id="UP000271889"/>
    </source>
</evidence>
<gene>
    <name evidence="1" type="ORF">CGOC_LOCUS10068</name>
</gene>
<dbReference type="EMBL" id="UYRV01109593">
    <property type="protein sequence ID" value="VDN25310.1"/>
    <property type="molecule type" value="Genomic_DNA"/>
</dbReference>
<dbReference type="Proteomes" id="UP000271889">
    <property type="component" value="Unassembled WGS sequence"/>
</dbReference>
<reference evidence="1 2" key="1">
    <citation type="submission" date="2018-11" db="EMBL/GenBank/DDBJ databases">
        <authorList>
            <consortium name="Pathogen Informatics"/>
        </authorList>
    </citation>
    <scope>NUCLEOTIDE SEQUENCE [LARGE SCALE GENOMIC DNA]</scope>
</reference>
<accession>A0A3P7MG52</accession>
<sequence>MKINYNMIYHEMTGGSFKPMQACLAMKVRVIT</sequence>
<proteinExistence type="predicted"/>
<keyword evidence="2" id="KW-1185">Reference proteome</keyword>
<organism evidence="1 2">
    <name type="scientific">Cylicostephanus goldi</name>
    <name type="common">Nematode worm</name>
    <dbReference type="NCBI Taxonomy" id="71465"/>
    <lineage>
        <taxon>Eukaryota</taxon>
        <taxon>Metazoa</taxon>
        <taxon>Ecdysozoa</taxon>
        <taxon>Nematoda</taxon>
        <taxon>Chromadorea</taxon>
        <taxon>Rhabditida</taxon>
        <taxon>Rhabditina</taxon>
        <taxon>Rhabditomorpha</taxon>
        <taxon>Strongyloidea</taxon>
        <taxon>Strongylidae</taxon>
        <taxon>Cylicostephanus</taxon>
    </lineage>
</organism>
<dbReference type="AlphaFoldDB" id="A0A3P7MG52"/>
<protein>
    <submittedName>
        <fullName evidence="1">Uncharacterized protein</fullName>
    </submittedName>
</protein>